<dbReference type="RefSeq" id="WP_183403041.1">
    <property type="nucleotide sequence ID" value="NZ_JACHGG010000002.1"/>
</dbReference>
<comment type="caution">
    <text evidence="1">The sequence shown here is derived from an EMBL/GenBank/DDBJ whole genome shotgun (WGS) entry which is preliminary data.</text>
</comment>
<dbReference type="Proteomes" id="UP000532746">
    <property type="component" value="Unassembled WGS sequence"/>
</dbReference>
<evidence type="ECO:0000313" key="2">
    <source>
        <dbReference type="Proteomes" id="UP000532746"/>
    </source>
</evidence>
<name>A0A7W9T0X5_9BACT</name>
<sequence>MRNSPPCLPLTALEKFRPWYTFSFVGQTLPDYFTVQNIRIVTRQFEHEPNLDRGMRVQFAPGSNYTSFIQLYDRLSEVKAGKHWLDITHEPTTFYTYTEKPLIEAENQNADIEIWRCGCCDAYVSPTTFIGNLEALFRFLTEAFLSPDWRNTWLLLLLISLLSGWRVVRQWRRGAAQNIGA</sequence>
<proteinExistence type="predicted"/>
<evidence type="ECO:0000313" key="1">
    <source>
        <dbReference type="EMBL" id="MBB6058784.1"/>
    </source>
</evidence>
<accession>A0A7W9T0X5</accession>
<dbReference type="AlphaFoldDB" id="A0A7W9T0X5"/>
<dbReference type="EMBL" id="JACHGG010000002">
    <property type="protein sequence ID" value="MBB6058784.1"/>
    <property type="molecule type" value="Genomic_DNA"/>
</dbReference>
<protein>
    <submittedName>
        <fullName evidence="1">Uncharacterized protein</fullName>
    </submittedName>
</protein>
<gene>
    <name evidence="1" type="ORF">HNQ93_001630</name>
</gene>
<organism evidence="1 2">
    <name type="scientific">Hymenobacter luteus</name>
    <dbReference type="NCBI Taxonomy" id="1411122"/>
    <lineage>
        <taxon>Bacteria</taxon>
        <taxon>Pseudomonadati</taxon>
        <taxon>Bacteroidota</taxon>
        <taxon>Cytophagia</taxon>
        <taxon>Cytophagales</taxon>
        <taxon>Hymenobacteraceae</taxon>
        <taxon>Hymenobacter</taxon>
    </lineage>
</organism>
<reference evidence="1 2" key="1">
    <citation type="submission" date="2020-08" db="EMBL/GenBank/DDBJ databases">
        <title>Genomic Encyclopedia of Type Strains, Phase IV (KMG-IV): sequencing the most valuable type-strain genomes for metagenomic binning, comparative biology and taxonomic classification.</title>
        <authorList>
            <person name="Goeker M."/>
        </authorList>
    </citation>
    <scope>NUCLEOTIDE SEQUENCE [LARGE SCALE GENOMIC DNA]</scope>
    <source>
        <strain evidence="1 2">DSM 26718</strain>
    </source>
</reference>
<keyword evidence="2" id="KW-1185">Reference proteome</keyword>